<dbReference type="Proteomes" id="UP000000862">
    <property type="component" value="Segment"/>
</dbReference>
<reference evidence="1 2" key="4">
    <citation type="journal article" date="1996" name="Virology">
        <title>Analysis of 76 kb of the chlorella virus PBCV-1 330-kb genome: map positions 182 to 258.</title>
        <authorList>
            <person name="Kutish G.F."/>
            <person name="Li Y."/>
            <person name="Lu Z."/>
            <person name="Furuta M."/>
            <person name="Rock D.L."/>
            <person name="Van Etten J.L."/>
        </authorList>
    </citation>
    <scope>NUCLEOTIDE SEQUENCE [LARGE SCALE GENOMIC DNA]</scope>
</reference>
<name>Q89356_PBCV1</name>
<gene>
    <name evidence="1" type="primary">a021R</name>
</gene>
<accession>Q89356</accession>
<reference evidence="1 2" key="6">
    <citation type="journal article" date="1999" name="Virology">
        <title>Chlorella virus PBCV-1 encodes a functional homospermidine synthase.</title>
        <authorList>
            <person name="Kaiser A."/>
            <person name="Vollmert M."/>
            <person name="Tholl D."/>
            <person name="Graves M.V."/>
            <person name="Gurnon J.R."/>
            <person name="Xing W."/>
            <person name="Lisec A.D."/>
            <person name="Nickerson K.W."/>
            <person name="Van Etten J.L."/>
        </authorList>
    </citation>
    <scope>NUCLEOTIDE SEQUENCE [LARGE SCALE GENOMIC DNA]</scope>
</reference>
<reference evidence="1 2" key="7">
    <citation type="journal article" date="2000" name="Virology">
        <title>Characterization of a beta-1,3-glucanase encoded by chlorella virus PBCV-1.</title>
        <authorList>
            <person name="Sun L."/>
            <person name="Gurnon J.R."/>
            <person name="Adams B.J."/>
            <person name="Graves M.V."/>
            <person name="Van Etten J.L."/>
        </authorList>
    </citation>
    <scope>NUCLEOTIDE SEQUENCE [LARGE SCALE GENOMIC DNA]</scope>
</reference>
<dbReference type="GeneID" id="917878"/>
<protein>
    <submittedName>
        <fullName evidence="1">Uncharacterized protein</fullName>
    </submittedName>
</protein>
<dbReference type="RefSeq" id="NP_048369.1">
    <property type="nucleotide sequence ID" value="NC_000852.5"/>
</dbReference>
<reference evidence="1 2" key="2">
    <citation type="journal article" date="1995" name="Virology">
        <title>Analysis of 43 kb of the Chlorella virus PBCV-1 330-kb genome: map positions 45 to 88.</title>
        <authorList>
            <person name="Li Y."/>
            <person name="Lu Z."/>
            <person name="Burbank D.E."/>
            <person name="Kutish G.F."/>
            <person name="Rock D.L."/>
            <person name="Van Etten J.L."/>
        </authorList>
    </citation>
    <scope>NUCLEOTIDE SEQUENCE [LARGE SCALE GENOMIC DNA]</scope>
</reference>
<dbReference type="KEGG" id="vg:917878"/>
<evidence type="ECO:0000313" key="2">
    <source>
        <dbReference type="Proteomes" id="UP000000862"/>
    </source>
</evidence>
<organismHost>
    <name type="scientific">Chlorella</name>
    <dbReference type="NCBI Taxonomy" id="3071"/>
</organismHost>
<proteinExistence type="predicted"/>
<dbReference type="EMBL" id="JF411744">
    <property type="protein sequence ID" value="AAC96389.1"/>
    <property type="molecule type" value="Genomic_DNA"/>
</dbReference>
<evidence type="ECO:0000313" key="1">
    <source>
        <dbReference type="EMBL" id="AAC96389.1"/>
    </source>
</evidence>
<keyword evidence="2" id="KW-1185">Reference proteome</keyword>
<reference evidence="1 2" key="3">
    <citation type="journal article" date="1996" name="Virology">
        <title>Analysis of 94 kb of the chlorella virus PBCV-1 330-kb genome: map positions 88 to 182.</title>
        <authorList>
            <person name="Lu Z."/>
            <person name="Li Y."/>
            <person name="Que Q."/>
            <person name="Kutish G.F."/>
            <person name="Rock D.L."/>
            <person name="Van Etten J.L."/>
        </authorList>
    </citation>
    <scope>NUCLEOTIDE SEQUENCE [LARGE SCALE GENOMIC DNA]</scope>
</reference>
<organism evidence="1 2">
    <name type="scientific">Paramecium bursaria Chlorella virus 1</name>
    <name type="common">PBCV-1</name>
    <dbReference type="NCBI Taxonomy" id="10506"/>
    <lineage>
        <taxon>Viruses</taxon>
        <taxon>Varidnaviria</taxon>
        <taxon>Bamfordvirae</taxon>
        <taxon>Nucleocytoviricota</taxon>
        <taxon>Megaviricetes</taxon>
        <taxon>Algavirales</taxon>
        <taxon>Phycodnaviridae</taxon>
        <taxon>Chlorovirus</taxon>
        <taxon>Chlorovirus vanettense</taxon>
    </lineage>
</organism>
<dbReference type="PIR" id="T17511">
    <property type="entry name" value="T17511"/>
</dbReference>
<reference evidence="1 2" key="8">
    <citation type="journal article" date="2010" name="J. Virol.">
        <title>Microarray analysis of Paramecium bursaria chlorella virus 1 transcription.</title>
        <authorList>
            <person name="Yanai-Balser G.M."/>
            <person name="Duncan G.A."/>
            <person name="Eudy J.D."/>
            <person name="Wang D."/>
            <person name="Li X."/>
            <person name="Agarkova I.V."/>
            <person name="Dunigan D.D."/>
            <person name="Van Etten J.L."/>
        </authorList>
    </citation>
    <scope>NUCLEOTIDE SEQUENCE [LARGE SCALE GENOMIC DNA]</scope>
</reference>
<sequence length="155" mass="17744">MTFVNIFDPAFEVVTFSVISVCMFEFKENVAFLHIKYPVFDTPVTVIFPTYKYSALKVVELIFPTFMVRMLEYSATIDAELEILPNILPDVVKFEFKNTALASPEVTTFAMIFPITTAFTKFPYPTEVFTNDAVFAEITLDINDAFEDELPEIFP</sequence>
<reference evidence="1 2" key="1">
    <citation type="journal article" date="1995" name="Virology">
        <title>Analysis of 45 kb of DNA located at the left end of the chlorella virus PBCV-1 genome.</title>
        <authorList>
            <person name="Lu Z."/>
            <person name="Li Y."/>
            <person name="Zhang Y."/>
            <person name="Kutish G.F."/>
            <person name="Rock D.L."/>
            <person name="Van Etten J.L."/>
        </authorList>
    </citation>
    <scope>NUCLEOTIDE SEQUENCE [LARGE SCALE GENOMIC DNA]</scope>
</reference>
<reference evidence="1 2" key="5">
    <citation type="journal article" date="1997" name="Virology">
        <title>Analysis of 74 kb of DNA located at the right end of the 330-kb chlorella virus PBCV-1 genome.</title>
        <authorList>
            <person name="Li Y."/>
            <person name="Lu Z."/>
            <person name="Sun L."/>
            <person name="Ropp S."/>
            <person name="Kutish G.F."/>
            <person name="Rock D.L."/>
            <person name="Van Etten J.L."/>
        </authorList>
    </citation>
    <scope>NUCLEOTIDE SEQUENCE [LARGE SCALE GENOMIC DNA]</scope>
</reference>